<evidence type="ECO:0000313" key="1">
    <source>
        <dbReference type="EMBL" id="GBP90330.1"/>
    </source>
</evidence>
<comment type="caution">
    <text evidence="1">The sequence shown here is derived from an EMBL/GenBank/DDBJ whole genome shotgun (WGS) entry which is preliminary data.</text>
</comment>
<evidence type="ECO:0000313" key="2">
    <source>
        <dbReference type="Proteomes" id="UP000299102"/>
    </source>
</evidence>
<keyword evidence="2" id="KW-1185">Reference proteome</keyword>
<proteinExistence type="predicted"/>
<dbReference type="AlphaFoldDB" id="A0A4C1ZQW6"/>
<gene>
    <name evidence="1" type="ORF">EVAR_37390_1</name>
</gene>
<accession>A0A4C1ZQW6</accession>
<sequence length="124" mass="14554">MTKAQLWPTWLKRENGPARPVRYHILIEYVDETPASVVAFCPSAVRFERRCNDWSRKRYLAVVSPSGKDEQVSPYQILEKGQILSYRNRRARMKRLTDVSEAKENSKAYRVEVYNLCLPFKETA</sequence>
<name>A0A4C1ZQW6_EUMVA</name>
<dbReference type="EMBL" id="BGZK01002076">
    <property type="protein sequence ID" value="GBP90330.1"/>
    <property type="molecule type" value="Genomic_DNA"/>
</dbReference>
<protein>
    <submittedName>
        <fullName evidence="1">Uncharacterized protein</fullName>
    </submittedName>
</protein>
<organism evidence="1 2">
    <name type="scientific">Eumeta variegata</name>
    <name type="common">Bagworm moth</name>
    <name type="synonym">Eumeta japonica</name>
    <dbReference type="NCBI Taxonomy" id="151549"/>
    <lineage>
        <taxon>Eukaryota</taxon>
        <taxon>Metazoa</taxon>
        <taxon>Ecdysozoa</taxon>
        <taxon>Arthropoda</taxon>
        <taxon>Hexapoda</taxon>
        <taxon>Insecta</taxon>
        <taxon>Pterygota</taxon>
        <taxon>Neoptera</taxon>
        <taxon>Endopterygota</taxon>
        <taxon>Lepidoptera</taxon>
        <taxon>Glossata</taxon>
        <taxon>Ditrysia</taxon>
        <taxon>Tineoidea</taxon>
        <taxon>Psychidae</taxon>
        <taxon>Oiketicinae</taxon>
        <taxon>Eumeta</taxon>
    </lineage>
</organism>
<reference evidence="1 2" key="1">
    <citation type="journal article" date="2019" name="Commun. Biol.">
        <title>The bagworm genome reveals a unique fibroin gene that provides high tensile strength.</title>
        <authorList>
            <person name="Kono N."/>
            <person name="Nakamura H."/>
            <person name="Ohtoshi R."/>
            <person name="Tomita M."/>
            <person name="Numata K."/>
            <person name="Arakawa K."/>
        </authorList>
    </citation>
    <scope>NUCLEOTIDE SEQUENCE [LARGE SCALE GENOMIC DNA]</scope>
</reference>
<dbReference type="Proteomes" id="UP000299102">
    <property type="component" value="Unassembled WGS sequence"/>
</dbReference>